<gene>
    <name evidence="2" type="ORF">EVAR_23302_1</name>
</gene>
<evidence type="ECO:0000313" key="3">
    <source>
        <dbReference type="Proteomes" id="UP000299102"/>
    </source>
</evidence>
<dbReference type="AlphaFoldDB" id="A0A4C1V887"/>
<feature type="compositionally biased region" description="Acidic residues" evidence="1">
    <location>
        <begin position="82"/>
        <end position="93"/>
    </location>
</feature>
<proteinExistence type="predicted"/>
<protein>
    <submittedName>
        <fullName evidence="2">Uncharacterized protein</fullName>
    </submittedName>
</protein>
<organism evidence="2 3">
    <name type="scientific">Eumeta variegata</name>
    <name type="common">Bagworm moth</name>
    <name type="synonym">Eumeta japonica</name>
    <dbReference type="NCBI Taxonomy" id="151549"/>
    <lineage>
        <taxon>Eukaryota</taxon>
        <taxon>Metazoa</taxon>
        <taxon>Ecdysozoa</taxon>
        <taxon>Arthropoda</taxon>
        <taxon>Hexapoda</taxon>
        <taxon>Insecta</taxon>
        <taxon>Pterygota</taxon>
        <taxon>Neoptera</taxon>
        <taxon>Endopterygota</taxon>
        <taxon>Lepidoptera</taxon>
        <taxon>Glossata</taxon>
        <taxon>Ditrysia</taxon>
        <taxon>Tineoidea</taxon>
        <taxon>Psychidae</taxon>
        <taxon>Oiketicinae</taxon>
        <taxon>Eumeta</taxon>
    </lineage>
</organism>
<feature type="region of interest" description="Disordered" evidence="1">
    <location>
        <begin position="57"/>
        <end position="93"/>
    </location>
</feature>
<evidence type="ECO:0000313" key="2">
    <source>
        <dbReference type="EMBL" id="GBP33955.1"/>
    </source>
</evidence>
<sequence>MNSLVLSSDHRQSPFKMDRTYNTRVEQKTCASFGPLDCYLYIVTINLVLVGCAEAEPGSRAQRRRCWDHERRGRAAPPEAAIDADLETSELLR</sequence>
<dbReference type="Proteomes" id="UP000299102">
    <property type="component" value="Unassembled WGS sequence"/>
</dbReference>
<keyword evidence="3" id="KW-1185">Reference proteome</keyword>
<reference evidence="2 3" key="1">
    <citation type="journal article" date="2019" name="Commun. Biol.">
        <title>The bagworm genome reveals a unique fibroin gene that provides high tensile strength.</title>
        <authorList>
            <person name="Kono N."/>
            <person name="Nakamura H."/>
            <person name="Ohtoshi R."/>
            <person name="Tomita M."/>
            <person name="Numata K."/>
            <person name="Arakawa K."/>
        </authorList>
    </citation>
    <scope>NUCLEOTIDE SEQUENCE [LARGE SCALE GENOMIC DNA]</scope>
</reference>
<evidence type="ECO:0000256" key="1">
    <source>
        <dbReference type="SAM" id="MobiDB-lite"/>
    </source>
</evidence>
<dbReference type="EMBL" id="BGZK01000281">
    <property type="protein sequence ID" value="GBP33955.1"/>
    <property type="molecule type" value="Genomic_DNA"/>
</dbReference>
<name>A0A4C1V887_EUMVA</name>
<accession>A0A4C1V887</accession>
<comment type="caution">
    <text evidence="2">The sequence shown here is derived from an EMBL/GenBank/DDBJ whole genome shotgun (WGS) entry which is preliminary data.</text>
</comment>